<dbReference type="EMBL" id="KK088411">
    <property type="protein sequence ID" value="EYE99422.1"/>
    <property type="molecule type" value="Genomic_DNA"/>
</dbReference>
<feature type="coiled-coil region" evidence="7">
    <location>
        <begin position="139"/>
        <end position="173"/>
    </location>
</feature>
<comment type="similarity">
    <text evidence="2">Belongs to the SPF27 family.</text>
</comment>
<dbReference type="Pfam" id="PF05700">
    <property type="entry name" value="BCAS2"/>
    <property type="match status" value="1"/>
</dbReference>
<evidence type="ECO:0000256" key="1">
    <source>
        <dbReference type="ARBA" id="ARBA00004123"/>
    </source>
</evidence>
<dbReference type="HOGENOM" id="CLU_082523_4_0_1"/>
<keyword evidence="9" id="KW-1185">Reference proteome</keyword>
<name>A0A017SR28_ASPRC</name>
<dbReference type="GO" id="GO:0000974">
    <property type="term" value="C:Prp19 complex"/>
    <property type="evidence" value="ECO:0007669"/>
    <property type="project" value="TreeGrafter"/>
</dbReference>
<evidence type="ECO:0000313" key="8">
    <source>
        <dbReference type="EMBL" id="EYE99422.1"/>
    </source>
</evidence>
<evidence type="ECO:0000256" key="6">
    <source>
        <dbReference type="ARBA" id="ARBA00023242"/>
    </source>
</evidence>
<accession>A0A017SR28</accession>
<dbReference type="GO" id="GO:0071011">
    <property type="term" value="C:precatalytic spliceosome"/>
    <property type="evidence" value="ECO:0007669"/>
    <property type="project" value="TreeGrafter"/>
</dbReference>
<sequence length="220" mass="24467">MALINESHDSLPYIDHEPSAHARASAEKLISAELSPDHVSSLHSSIPAFPEPQFSPLMQQELDRKAAGLPLTGGIDLSRYEAPEPPARMTDAEGNSIPDLNEWRQTLQKAYTASSHLSMRHENLALLEENGKNAWLIGNSQLEDILRGIEKELAETKEAAETVNKQRKIAQESSKGELIGLEESWKRGVGAILDVELASEGLRMQILEQRRQFVQKQSRS</sequence>
<keyword evidence="3" id="KW-0507">mRNA processing</keyword>
<dbReference type="GeneID" id="63701108"/>
<dbReference type="Proteomes" id="UP000019804">
    <property type="component" value="Unassembled WGS sequence"/>
</dbReference>
<dbReference type="RefSeq" id="XP_040643110.1">
    <property type="nucleotide sequence ID" value="XM_040785984.1"/>
</dbReference>
<keyword evidence="6" id="KW-0539">Nucleus</keyword>
<dbReference type="GO" id="GO:0006397">
    <property type="term" value="P:mRNA processing"/>
    <property type="evidence" value="ECO:0007669"/>
    <property type="project" value="UniProtKB-KW"/>
</dbReference>
<evidence type="ECO:0000313" key="9">
    <source>
        <dbReference type="Proteomes" id="UP000019804"/>
    </source>
</evidence>
<keyword evidence="5" id="KW-0508">mRNA splicing</keyword>
<reference evidence="9" key="1">
    <citation type="journal article" date="2014" name="Nat. Commun.">
        <title>Genomic adaptations of the halophilic Dead Sea filamentous fungus Eurotium rubrum.</title>
        <authorList>
            <person name="Kis-Papo T."/>
            <person name="Weig A.R."/>
            <person name="Riley R."/>
            <person name="Persoh D."/>
            <person name="Salamov A."/>
            <person name="Sun H."/>
            <person name="Lipzen A."/>
            <person name="Wasser S.P."/>
            <person name="Rambold G."/>
            <person name="Grigoriev I.V."/>
            <person name="Nevo E."/>
        </authorList>
    </citation>
    <scope>NUCLEOTIDE SEQUENCE [LARGE SCALE GENOMIC DNA]</scope>
    <source>
        <strain evidence="9">CBS 135680</strain>
    </source>
</reference>
<evidence type="ECO:0000256" key="4">
    <source>
        <dbReference type="ARBA" id="ARBA00022728"/>
    </source>
</evidence>
<dbReference type="OrthoDB" id="205794at2759"/>
<evidence type="ECO:0000256" key="2">
    <source>
        <dbReference type="ARBA" id="ARBA00010788"/>
    </source>
</evidence>
<evidence type="ECO:0000256" key="7">
    <source>
        <dbReference type="SAM" id="Coils"/>
    </source>
</evidence>
<keyword evidence="7" id="KW-0175">Coiled coil</keyword>
<protein>
    <submittedName>
        <fullName evidence="8">BCAS2 family protein</fullName>
    </submittedName>
</protein>
<dbReference type="STRING" id="1388766.A0A017SR28"/>
<dbReference type="AlphaFoldDB" id="A0A017SR28"/>
<dbReference type="PANTHER" id="PTHR13296:SF0">
    <property type="entry name" value="PRE-MRNA-SPLICING FACTOR SPF27"/>
    <property type="match status" value="1"/>
</dbReference>
<dbReference type="InterPro" id="IPR008409">
    <property type="entry name" value="SPF27"/>
</dbReference>
<dbReference type="GO" id="GO:0008380">
    <property type="term" value="P:RNA splicing"/>
    <property type="evidence" value="ECO:0007669"/>
    <property type="project" value="UniProtKB-KW"/>
</dbReference>
<gene>
    <name evidence="8" type="ORF">EURHEDRAFT_511660</name>
</gene>
<organism evidence="8 9">
    <name type="scientific">Aspergillus ruber (strain CBS 135680)</name>
    <dbReference type="NCBI Taxonomy" id="1388766"/>
    <lineage>
        <taxon>Eukaryota</taxon>
        <taxon>Fungi</taxon>
        <taxon>Dikarya</taxon>
        <taxon>Ascomycota</taxon>
        <taxon>Pezizomycotina</taxon>
        <taxon>Eurotiomycetes</taxon>
        <taxon>Eurotiomycetidae</taxon>
        <taxon>Eurotiales</taxon>
        <taxon>Aspergillaceae</taxon>
        <taxon>Aspergillus</taxon>
        <taxon>Aspergillus subgen. Aspergillus</taxon>
    </lineage>
</organism>
<proteinExistence type="inferred from homology"/>
<keyword evidence="4" id="KW-0747">Spliceosome</keyword>
<evidence type="ECO:0000256" key="5">
    <source>
        <dbReference type="ARBA" id="ARBA00023187"/>
    </source>
</evidence>
<dbReference type="GO" id="GO:0071013">
    <property type="term" value="C:catalytic step 2 spliceosome"/>
    <property type="evidence" value="ECO:0007669"/>
    <property type="project" value="TreeGrafter"/>
</dbReference>
<dbReference type="PANTHER" id="PTHR13296">
    <property type="entry name" value="BCAS2 PROTEIN"/>
    <property type="match status" value="1"/>
</dbReference>
<comment type="subcellular location">
    <subcellularLocation>
        <location evidence="1">Nucleus</location>
    </subcellularLocation>
</comment>
<evidence type="ECO:0000256" key="3">
    <source>
        <dbReference type="ARBA" id="ARBA00022664"/>
    </source>
</evidence>